<keyword evidence="2 4" id="KW-0396">Initiation factor</keyword>
<evidence type="ECO:0000256" key="1">
    <source>
        <dbReference type="ARBA" id="ARBA00022490"/>
    </source>
</evidence>
<evidence type="ECO:0000313" key="7">
    <source>
        <dbReference type="EMBL" id="KAF2418756.1"/>
    </source>
</evidence>
<comment type="similarity">
    <text evidence="4">Belongs to the eIF-3 subunit H family.</text>
</comment>
<comment type="function">
    <text evidence="4">Component of the eukaryotic translation initiation factor 3 (eIF-3) complex, which is involved in protein synthesis of a specialized repertoire of mRNAs and, together with other initiation factors, stimulates binding of mRNA and methionyl-tRNAi to the 40S ribosome. The eIF-3 complex specifically targets and initiates translation of a subset of mRNAs involved in cell proliferation.</text>
</comment>
<comment type="subunit">
    <text evidence="4">Component of the eukaryotic translation initiation factor 3 (eIF-3) complex.</text>
</comment>
<reference evidence="7" key="1">
    <citation type="journal article" date="2020" name="Stud. Mycol.">
        <title>101 Dothideomycetes genomes: a test case for predicting lifestyles and emergence of pathogens.</title>
        <authorList>
            <person name="Haridas S."/>
            <person name="Albert R."/>
            <person name="Binder M."/>
            <person name="Bloem J."/>
            <person name="Labutti K."/>
            <person name="Salamov A."/>
            <person name="Andreopoulos B."/>
            <person name="Baker S."/>
            <person name="Barry K."/>
            <person name="Bills G."/>
            <person name="Bluhm B."/>
            <person name="Cannon C."/>
            <person name="Castanera R."/>
            <person name="Culley D."/>
            <person name="Daum C."/>
            <person name="Ezra D."/>
            <person name="Gonzalez J."/>
            <person name="Henrissat B."/>
            <person name="Kuo A."/>
            <person name="Liang C."/>
            <person name="Lipzen A."/>
            <person name="Lutzoni F."/>
            <person name="Magnuson J."/>
            <person name="Mondo S."/>
            <person name="Nolan M."/>
            <person name="Ohm R."/>
            <person name="Pangilinan J."/>
            <person name="Park H.-J."/>
            <person name="Ramirez L."/>
            <person name="Alfaro M."/>
            <person name="Sun H."/>
            <person name="Tritt A."/>
            <person name="Yoshinaga Y."/>
            <person name="Zwiers L.-H."/>
            <person name="Turgeon B."/>
            <person name="Goodwin S."/>
            <person name="Spatafora J."/>
            <person name="Crous P."/>
            <person name="Grigoriev I."/>
        </authorList>
    </citation>
    <scope>NUCLEOTIDE SEQUENCE</scope>
    <source>
        <strain evidence="7">CBS 130266</strain>
    </source>
</reference>
<dbReference type="OrthoDB" id="10265695at2759"/>
<protein>
    <recommendedName>
        <fullName evidence="4">Eukaryotic translation initiation factor 3 subunit H</fullName>
        <shortName evidence="4">eIF3h</shortName>
    </recommendedName>
</protein>
<gene>
    <name evidence="7" type="ORF">EJ08DRAFT_703034</name>
</gene>
<proteinExistence type="inferred from homology"/>
<feature type="domain" description="MPN" evidence="6">
    <location>
        <begin position="9"/>
        <end position="169"/>
    </location>
</feature>
<comment type="caution">
    <text evidence="7">The sequence shown here is derived from an EMBL/GenBank/DDBJ whole genome shotgun (WGS) entry which is preliminary data.</text>
</comment>
<dbReference type="AlphaFoldDB" id="A0A9P4NF93"/>
<dbReference type="InterPro" id="IPR037518">
    <property type="entry name" value="MPN"/>
</dbReference>
<dbReference type="PROSITE" id="PS50249">
    <property type="entry name" value="MPN"/>
    <property type="match status" value="1"/>
</dbReference>
<dbReference type="GO" id="GO:0003743">
    <property type="term" value="F:translation initiation factor activity"/>
    <property type="evidence" value="ECO:0007669"/>
    <property type="project" value="UniProtKB-UniRule"/>
</dbReference>
<dbReference type="PANTHER" id="PTHR10410">
    <property type="entry name" value="EUKARYOTIC TRANSLATION INITIATION FACTOR 3 -RELATED"/>
    <property type="match status" value="1"/>
</dbReference>
<dbReference type="InterPro" id="IPR050242">
    <property type="entry name" value="JAMM_MPN+_peptidase_M67A"/>
</dbReference>
<evidence type="ECO:0000313" key="8">
    <source>
        <dbReference type="Proteomes" id="UP000800235"/>
    </source>
</evidence>
<dbReference type="CDD" id="cd08065">
    <property type="entry name" value="MPN_eIF3h"/>
    <property type="match status" value="1"/>
</dbReference>
<dbReference type="SMART" id="SM00232">
    <property type="entry name" value="JAB_MPN"/>
    <property type="match status" value="1"/>
</dbReference>
<dbReference type="FunFam" id="3.40.140.10:FF:000052">
    <property type="entry name" value="Eukaryotic translation initiation factor 3 subunit H"/>
    <property type="match status" value="1"/>
</dbReference>
<dbReference type="Proteomes" id="UP000800235">
    <property type="component" value="Unassembled WGS sequence"/>
</dbReference>
<feature type="compositionally biased region" description="Polar residues" evidence="5">
    <location>
        <begin position="51"/>
        <end position="62"/>
    </location>
</feature>
<feature type="compositionally biased region" description="Basic and acidic residues" evidence="5">
    <location>
        <begin position="63"/>
        <end position="76"/>
    </location>
</feature>
<dbReference type="Gene3D" id="3.40.140.10">
    <property type="entry name" value="Cytidine Deaminase, domain 2"/>
    <property type="match status" value="1"/>
</dbReference>
<dbReference type="InterPro" id="IPR027524">
    <property type="entry name" value="eIF3h"/>
</dbReference>
<sequence>MADAALKSVQVEALVVMKLIKHCTSTHPTTATGFLVGMDVNSTLQITNSFPFPTVDAPTNTSTDDHNQHQSNKNDNHAAAAPRAKSNTTYQNEMIKLLREVNVDANGVGWYTSTSMGNFVNLNTIENQFFWQREEGVGAGSRCVGLVFDTARSAVGGLSLRAYRLSEGFVKAYKEGKFTVEAIQKSSLRYQDILVELPLTIHNSHLLTSLLHQIPSQPSTEELTLPSTIKSLRSNPELTLPSLCPNYDTLDLSIDPFLEKTCDLLLDSIETHHTELNNHQYYQRSLAREQAKITAWQTKRKAENGARVAAKQTPLPEDEWVKLFKLPTEPSRLEILLNSRQVEQYARQVDGFTAGVSGKMFAVRSNLLPGESS</sequence>
<evidence type="ECO:0000256" key="5">
    <source>
        <dbReference type="SAM" id="MobiDB-lite"/>
    </source>
</evidence>
<keyword evidence="8" id="KW-1185">Reference proteome</keyword>
<evidence type="ECO:0000256" key="4">
    <source>
        <dbReference type="HAMAP-Rule" id="MF_03007"/>
    </source>
</evidence>
<accession>A0A9P4NF93</accession>
<evidence type="ECO:0000256" key="2">
    <source>
        <dbReference type="ARBA" id="ARBA00022540"/>
    </source>
</evidence>
<dbReference type="Pfam" id="PF19445">
    <property type="entry name" value="eIF3h_C"/>
    <property type="match status" value="2"/>
</dbReference>
<organism evidence="7 8">
    <name type="scientific">Tothia fuscella</name>
    <dbReference type="NCBI Taxonomy" id="1048955"/>
    <lineage>
        <taxon>Eukaryota</taxon>
        <taxon>Fungi</taxon>
        <taxon>Dikarya</taxon>
        <taxon>Ascomycota</taxon>
        <taxon>Pezizomycotina</taxon>
        <taxon>Dothideomycetes</taxon>
        <taxon>Pleosporomycetidae</taxon>
        <taxon>Venturiales</taxon>
        <taxon>Cylindrosympodiaceae</taxon>
        <taxon>Tothia</taxon>
    </lineage>
</organism>
<dbReference type="GO" id="GO:0008237">
    <property type="term" value="F:metallopeptidase activity"/>
    <property type="evidence" value="ECO:0007669"/>
    <property type="project" value="InterPro"/>
</dbReference>
<evidence type="ECO:0000256" key="3">
    <source>
        <dbReference type="ARBA" id="ARBA00022917"/>
    </source>
</evidence>
<dbReference type="HAMAP" id="MF_03007">
    <property type="entry name" value="eIF3h"/>
    <property type="match status" value="1"/>
</dbReference>
<dbReference type="GO" id="GO:0001732">
    <property type="term" value="P:formation of cytoplasmic translation initiation complex"/>
    <property type="evidence" value="ECO:0007669"/>
    <property type="project" value="UniProtKB-UniRule"/>
</dbReference>
<evidence type="ECO:0000259" key="6">
    <source>
        <dbReference type="PROSITE" id="PS50249"/>
    </source>
</evidence>
<dbReference type="GO" id="GO:0033290">
    <property type="term" value="C:eukaryotic 48S preinitiation complex"/>
    <property type="evidence" value="ECO:0007669"/>
    <property type="project" value="UniProtKB-UniRule"/>
</dbReference>
<dbReference type="GO" id="GO:0016282">
    <property type="term" value="C:eukaryotic 43S preinitiation complex"/>
    <property type="evidence" value="ECO:0007669"/>
    <property type="project" value="UniProtKB-UniRule"/>
</dbReference>
<dbReference type="InterPro" id="IPR000555">
    <property type="entry name" value="JAMM/MPN+_dom"/>
</dbReference>
<dbReference type="EMBL" id="MU007125">
    <property type="protein sequence ID" value="KAF2418756.1"/>
    <property type="molecule type" value="Genomic_DNA"/>
</dbReference>
<feature type="region of interest" description="Disordered" evidence="5">
    <location>
        <begin position="51"/>
        <end position="85"/>
    </location>
</feature>
<dbReference type="Pfam" id="PF01398">
    <property type="entry name" value="JAB"/>
    <property type="match status" value="1"/>
</dbReference>
<dbReference type="InterPro" id="IPR045810">
    <property type="entry name" value="eIF3h_C"/>
</dbReference>
<name>A0A9P4NF93_9PEZI</name>
<dbReference type="GO" id="GO:0005852">
    <property type="term" value="C:eukaryotic translation initiation factor 3 complex"/>
    <property type="evidence" value="ECO:0007669"/>
    <property type="project" value="UniProtKB-UniRule"/>
</dbReference>
<comment type="subcellular location">
    <subcellularLocation>
        <location evidence="4">Cytoplasm</location>
    </subcellularLocation>
</comment>
<keyword evidence="1 4" id="KW-0963">Cytoplasm</keyword>
<keyword evidence="3 4" id="KW-0648">Protein biosynthesis</keyword>